<dbReference type="Pfam" id="PF01300">
    <property type="entry name" value="Sua5_yciO_yrdC"/>
    <property type="match status" value="1"/>
</dbReference>
<sequence length="729" mass="79790">MNVSNSTISEAEQYFPGFSSYMVIFVIFLFGSLAHKDFKLGAAISVICVILYIFEILNLWVKIGGTEIIYILLTVITAFLSFHNAKENFSFSNKIEPLENKSVLPKKVPKTHDFVIIWYAMNILSYCVFASNIITITLNPFNAFSWCLTSGLFQVVMGISASRRHDPHSATLLLLHGVFWSSIASSMMLNLFLDSTGTIPIPVLSIFIFLFIAFSMMDFSLELFRSCYHIVFALFTLALCINGFQGTFIGSMGLIGFVFSLYGLSAYISRVSGVAKKIPIGRKIFNKEIIKNKLKNIFKSKVNDVSKQNSVNNDLFSKDAMLGYSKYVTMETIGFASNAIASFSFIWVTAETQLLIIPWTVGIGGFVQLASGFICFSRGLTFESLSFLIYASFWSIWGTVRGLGLLTIAQGSGIIIGCISFMVAGILLSVLSTVVNKIWLVISLLFDLIVLCFLLKGVDVMSADILEFVVSILFALACIYAALSSAIKNAFGRDILPTGLPSIQMSKLHSEGTKAVWADGRRATGVQKIADQLSEAKEALGQLTWDFMNELWPSNVSLVLKKGEWIDSLGLGYAEKYIGRPDSIAIRIPDSSITCHLIDKTGPIALTSANPTGEADTTHHLQVLAKLGIKNCDGILCDGPSRENAASTVVDCRNIDEGKLGFFRIGLTPKSKVEEIFDRVKQRQSDSGSDSGISQSNDHQGDLIDEAKSSVQNVPPSTSSAIGKAGKTQ</sequence>
<comment type="caution">
    <text evidence="11">The sequence shown here is derived from an EMBL/GenBank/DDBJ whole genome shotgun (WGS) entry which is preliminary data.</text>
</comment>
<feature type="transmembrane region" description="Helical" evidence="9">
    <location>
        <begin position="226"/>
        <end position="244"/>
    </location>
</feature>
<keyword evidence="6" id="KW-0808">Transferase</keyword>
<evidence type="ECO:0000256" key="7">
    <source>
        <dbReference type="ARBA" id="ARBA00048366"/>
    </source>
</evidence>
<evidence type="ECO:0000256" key="1">
    <source>
        <dbReference type="ARBA" id="ARBA00004496"/>
    </source>
</evidence>
<dbReference type="Proteomes" id="UP001217089">
    <property type="component" value="Unassembled WGS sequence"/>
</dbReference>
<feature type="transmembrane region" description="Helical" evidence="9">
    <location>
        <begin position="199"/>
        <end position="219"/>
    </location>
</feature>
<feature type="transmembrane region" description="Helical" evidence="9">
    <location>
        <begin position="356"/>
        <end position="376"/>
    </location>
</feature>
<evidence type="ECO:0000259" key="10">
    <source>
        <dbReference type="PROSITE" id="PS51163"/>
    </source>
</evidence>
<evidence type="ECO:0000256" key="3">
    <source>
        <dbReference type="ARBA" id="ARBA00012584"/>
    </source>
</evidence>
<keyword evidence="9" id="KW-0812">Transmembrane</keyword>
<feature type="transmembrane region" description="Helical" evidence="9">
    <location>
        <begin position="14"/>
        <end position="33"/>
    </location>
</feature>
<dbReference type="PANTHER" id="PTHR17490">
    <property type="entry name" value="SUA5"/>
    <property type="match status" value="1"/>
</dbReference>
<comment type="similarity">
    <text evidence="2">Belongs to the SUA5 family.</text>
</comment>
<dbReference type="EC" id="2.7.7.87" evidence="3"/>
<dbReference type="EMBL" id="JARBDR010000813">
    <property type="protein sequence ID" value="KAJ8306497.1"/>
    <property type="molecule type" value="Genomic_DNA"/>
</dbReference>
<evidence type="ECO:0000256" key="4">
    <source>
        <dbReference type="ARBA" id="ARBA00015492"/>
    </source>
</evidence>
<keyword evidence="9" id="KW-1133">Transmembrane helix</keyword>
<feature type="transmembrane region" description="Helical" evidence="9">
    <location>
        <begin position="67"/>
        <end position="85"/>
    </location>
</feature>
<reference evidence="11 12" key="1">
    <citation type="submission" date="2022-12" db="EMBL/GenBank/DDBJ databases">
        <title>Chromosome-level genome of Tegillarca granosa.</title>
        <authorList>
            <person name="Kim J."/>
        </authorList>
    </citation>
    <scope>NUCLEOTIDE SEQUENCE [LARGE SCALE GENOMIC DNA]</scope>
    <source>
        <strain evidence="11">Teg-2019</strain>
        <tissue evidence="11">Adductor muscle</tissue>
    </source>
</reference>
<feature type="transmembrane region" description="Helical" evidence="9">
    <location>
        <begin position="116"/>
        <end position="137"/>
    </location>
</feature>
<keyword evidence="9" id="KW-0472">Membrane</keyword>
<evidence type="ECO:0000256" key="9">
    <source>
        <dbReference type="SAM" id="Phobius"/>
    </source>
</evidence>
<dbReference type="PANTHER" id="PTHR17490:SF17">
    <property type="entry name" value="THREONYLCARBAMOYL-AMP SYNTHASE"/>
    <property type="match status" value="1"/>
</dbReference>
<feature type="domain" description="YrdC-like" evidence="10">
    <location>
        <begin position="463"/>
        <end position="668"/>
    </location>
</feature>
<keyword evidence="5" id="KW-0963">Cytoplasm</keyword>
<evidence type="ECO:0000313" key="12">
    <source>
        <dbReference type="Proteomes" id="UP001217089"/>
    </source>
</evidence>
<evidence type="ECO:0000256" key="2">
    <source>
        <dbReference type="ARBA" id="ARBA00007663"/>
    </source>
</evidence>
<feature type="transmembrane region" description="Helical" evidence="9">
    <location>
        <begin position="468"/>
        <end position="487"/>
    </location>
</feature>
<dbReference type="Gene3D" id="3.90.870.10">
    <property type="entry name" value="DHBP synthase"/>
    <property type="match status" value="1"/>
</dbReference>
<feature type="transmembrane region" description="Helical" evidence="9">
    <location>
        <begin position="40"/>
        <end position="61"/>
    </location>
</feature>
<keyword evidence="12" id="KW-1185">Reference proteome</keyword>
<name>A0ABQ9ERC4_TEGGR</name>
<proteinExistence type="inferred from homology"/>
<dbReference type="InterPro" id="IPR017945">
    <property type="entry name" value="DHBP_synth_RibB-like_a/b_dom"/>
</dbReference>
<feature type="compositionally biased region" description="Polar residues" evidence="8">
    <location>
        <begin position="709"/>
        <end position="729"/>
    </location>
</feature>
<feature type="transmembrane region" description="Helical" evidence="9">
    <location>
        <begin position="438"/>
        <end position="456"/>
    </location>
</feature>
<feature type="transmembrane region" description="Helical" evidence="9">
    <location>
        <begin position="327"/>
        <end position="350"/>
    </location>
</feature>
<comment type="subcellular location">
    <subcellularLocation>
        <location evidence="1">Cytoplasm</location>
    </subcellularLocation>
</comment>
<dbReference type="PROSITE" id="PS51163">
    <property type="entry name" value="YRDC"/>
    <property type="match status" value="1"/>
</dbReference>
<evidence type="ECO:0000256" key="8">
    <source>
        <dbReference type="SAM" id="MobiDB-lite"/>
    </source>
</evidence>
<accession>A0ABQ9ERC4</accession>
<organism evidence="11 12">
    <name type="scientific">Tegillarca granosa</name>
    <name type="common">Malaysian cockle</name>
    <name type="synonym">Anadara granosa</name>
    <dbReference type="NCBI Taxonomy" id="220873"/>
    <lineage>
        <taxon>Eukaryota</taxon>
        <taxon>Metazoa</taxon>
        <taxon>Spiralia</taxon>
        <taxon>Lophotrochozoa</taxon>
        <taxon>Mollusca</taxon>
        <taxon>Bivalvia</taxon>
        <taxon>Autobranchia</taxon>
        <taxon>Pteriomorphia</taxon>
        <taxon>Arcoida</taxon>
        <taxon>Arcoidea</taxon>
        <taxon>Arcidae</taxon>
        <taxon>Tegillarca</taxon>
    </lineage>
</organism>
<evidence type="ECO:0000313" key="11">
    <source>
        <dbReference type="EMBL" id="KAJ8306497.1"/>
    </source>
</evidence>
<feature type="non-terminal residue" evidence="11">
    <location>
        <position position="729"/>
    </location>
</feature>
<gene>
    <name evidence="11" type="ORF">KUTeg_017042</name>
</gene>
<feature type="compositionally biased region" description="Low complexity" evidence="8">
    <location>
        <begin position="685"/>
        <end position="696"/>
    </location>
</feature>
<protein>
    <recommendedName>
        <fullName evidence="4">Threonylcarbamoyl-AMP synthase</fullName>
        <ecNumber evidence="3">2.7.7.87</ecNumber>
    </recommendedName>
</protein>
<dbReference type="SUPFAM" id="SSF55821">
    <property type="entry name" value="YrdC/RibB"/>
    <property type="match status" value="1"/>
</dbReference>
<evidence type="ECO:0000256" key="6">
    <source>
        <dbReference type="ARBA" id="ARBA00022679"/>
    </source>
</evidence>
<feature type="compositionally biased region" description="Basic and acidic residues" evidence="8">
    <location>
        <begin position="699"/>
        <end position="708"/>
    </location>
</feature>
<feature type="region of interest" description="Disordered" evidence="8">
    <location>
        <begin position="681"/>
        <end position="729"/>
    </location>
</feature>
<comment type="catalytic activity">
    <reaction evidence="7">
        <text>L-threonine + hydrogencarbonate + ATP = L-threonylcarbamoyladenylate + diphosphate + H2O</text>
        <dbReference type="Rhea" id="RHEA:36407"/>
        <dbReference type="ChEBI" id="CHEBI:15377"/>
        <dbReference type="ChEBI" id="CHEBI:17544"/>
        <dbReference type="ChEBI" id="CHEBI:30616"/>
        <dbReference type="ChEBI" id="CHEBI:33019"/>
        <dbReference type="ChEBI" id="CHEBI:57926"/>
        <dbReference type="ChEBI" id="CHEBI:73682"/>
        <dbReference type="EC" id="2.7.7.87"/>
    </reaction>
</comment>
<feature type="transmembrane region" description="Helical" evidence="9">
    <location>
        <begin position="388"/>
        <end position="408"/>
    </location>
</feature>
<evidence type="ECO:0000256" key="5">
    <source>
        <dbReference type="ARBA" id="ARBA00022490"/>
    </source>
</evidence>
<feature type="transmembrane region" description="Helical" evidence="9">
    <location>
        <begin position="414"/>
        <end position="431"/>
    </location>
</feature>
<feature type="transmembrane region" description="Helical" evidence="9">
    <location>
        <begin position="250"/>
        <end position="268"/>
    </location>
</feature>
<dbReference type="InterPro" id="IPR050156">
    <property type="entry name" value="TC-AMP_synthase_SUA5"/>
</dbReference>
<dbReference type="InterPro" id="IPR006070">
    <property type="entry name" value="Sua5-like_dom"/>
</dbReference>